<evidence type="ECO:0008006" key="4">
    <source>
        <dbReference type="Google" id="ProtNLM"/>
    </source>
</evidence>
<accession>A0ABP4RME6</accession>
<evidence type="ECO:0000313" key="3">
    <source>
        <dbReference type="Proteomes" id="UP001500064"/>
    </source>
</evidence>
<sequence length="182" mass="18229">MSKILFAAVACMAAAAPPVSTRGSTQATQTVLTCRISTAAGQPVTFTPAVGFLPRTVTAQGTLVLTGCSGTAPSAANLRSGRLTVHGSGRAFCTGVQNIRGKGQITWYGADGREAGVSALRPEAGQVRSHNPGDMLLSGRIVKGPLAGARTAGTATPTSNVSTCATRGITGVHGAGTMTFSL</sequence>
<keyword evidence="1" id="KW-0732">Signal</keyword>
<comment type="caution">
    <text evidence="2">The sequence shown here is derived from an EMBL/GenBank/DDBJ whole genome shotgun (WGS) entry which is preliminary data.</text>
</comment>
<gene>
    <name evidence="2" type="ORF">GCM10009733_054760</name>
</gene>
<feature type="signal peptide" evidence="1">
    <location>
        <begin position="1"/>
        <end position="22"/>
    </location>
</feature>
<protein>
    <recommendedName>
        <fullName evidence="4">Ig-like domain repeat protein</fullName>
    </recommendedName>
</protein>
<dbReference type="EMBL" id="BAAAMU010000043">
    <property type="protein sequence ID" value="GAA1650765.1"/>
    <property type="molecule type" value="Genomic_DNA"/>
</dbReference>
<name>A0ABP4RME6_9ACTN</name>
<organism evidence="2 3">
    <name type="scientific">Nonomuraea maheshkhaliensis</name>
    <dbReference type="NCBI Taxonomy" id="419590"/>
    <lineage>
        <taxon>Bacteria</taxon>
        <taxon>Bacillati</taxon>
        <taxon>Actinomycetota</taxon>
        <taxon>Actinomycetes</taxon>
        <taxon>Streptosporangiales</taxon>
        <taxon>Streptosporangiaceae</taxon>
        <taxon>Nonomuraea</taxon>
    </lineage>
</organism>
<keyword evidence="3" id="KW-1185">Reference proteome</keyword>
<evidence type="ECO:0000256" key="1">
    <source>
        <dbReference type="SAM" id="SignalP"/>
    </source>
</evidence>
<dbReference type="Proteomes" id="UP001500064">
    <property type="component" value="Unassembled WGS sequence"/>
</dbReference>
<reference evidence="3" key="1">
    <citation type="journal article" date="2019" name="Int. J. Syst. Evol. Microbiol.">
        <title>The Global Catalogue of Microorganisms (GCM) 10K type strain sequencing project: providing services to taxonomists for standard genome sequencing and annotation.</title>
        <authorList>
            <consortium name="The Broad Institute Genomics Platform"/>
            <consortium name="The Broad Institute Genome Sequencing Center for Infectious Disease"/>
            <person name="Wu L."/>
            <person name="Ma J."/>
        </authorList>
    </citation>
    <scope>NUCLEOTIDE SEQUENCE [LARGE SCALE GENOMIC DNA]</scope>
    <source>
        <strain evidence="3">JCM 13929</strain>
    </source>
</reference>
<evidence type="ECO:0000313" key="2">
    <source>
        <dbReference type="EMBL" id="GAA1650765.1"/>
    </source>
</evidence>
<dbReference type="RefSeq" id="WP_346109244.1">
    <property type="nucleotide sequence ID" value="NZ_BAAAMU010000043.1"/>
</dbReference>
<proteinExistence type="predicted"/>
<feature type="chain" id="PRO_5045864794" description="Ig-like domain repeat protein" evidence="1">
    <location>
        <begin position="23"/>
        <end position="182"/>
    </location>
</feature>